<feature type="compositionally biased region" description="Polar residues" evidence="1">
    <location>
        <begin position="165"/>
        <end position="177"/>
    </location>
</feature>
<keyword evidence="4" id="KW-1185">Reference proteome</keyword>
<feature type="transmembrane region" description="Helical" evidence="2">
    <location>
        <begin position="538"/>
        <end position="558"/>
    </location>
</feature>
<feature type="region of interest" description="Disordered" evidence="1">
    <location>
        <begin position="105"/>
        <end position="129"/>
    </location>
</feature>
<feature type="compositionally biased region" description="Polar residues" evidence="1">
    <location>
        <begin position="192"/>
        <end position="203"/>
    </location>
</feature>
<evidence type="ECO:0000313" key="3">
    <source>
        <dbReference type="EMBL" id="TGO19597.1"/>
    </source>
</evidence>
<feature type="compositionally biased region" description="Low complexity" evidence="1">
    <location>
        <begin position="105"/>
        <end position="114"/>
    </location>
</feature>
<gene>
    <name evidence="3" type="ORF">BTUL_0003g00510</name>
</gene>
<dbReference type="PANTHER" id="PTHR37544">
    <property type="entry name" value="SPRAY-RELATED"/>
    <property type="match status" value="1"/>
</dbReference>
<feature type="transmembrane region" description="Helical" evidence="2">
    <location>
        <begin position="419"/>
        <end position="440"/>
    </location>
</feature>
<dbReference type="Proteomes" id="UP000297777">
    <property type="component" value="Unassembled WGS sequence"/>
</dbReference>
<reference evidence="3 4" key="1">
    <citation type="submission" date="2017-12" db="EMBL/GenBank/DDBJ databases">
        <title>Comparative genomics of Botrytis spp.</title>
        <authorList>
            <person name="Valero-Jimenez C.A."/>
            <person name="Tapia P."/>
            <person name="Veloso J."/>
            <person name="Silva-Moreno E."/>
            <person name="Staats M."/>
            <person name="Valdes J.H."/>
            <person name="Van Kan J.A.L."/>
        </authorList>
    </citation>
    <scope>NUCLEOTIDE SEQUENCE [LARGE SCALE GENOMIC DNA]</scope>
    <source>
        <strain evidence="3 4">Bt9001</strain>
    </source>
</reference>
<feature type="transmembrane region" description="Helical" evidence="2">
    <location>
        <begin position="487"/>
        <end position="506"/>
    </location>
</feature>
<dbReference type="EMBL" id="PQXH01000003">
    <property type="protein sequence ID" value="TGO19597.1"/>
    <property type="molecule type" value="Genomic_DNA"/>
</dbReference>
<comment type="caution">
    <text evidence="3">The sequence shown here is derived from an EMBL/GenBank/DDBJ whole genome shotgun (WGS) entry which is preliminary data.</text>
</comment>
<evidence type="ECO:0000313" key="4">
    <source>
        <dbReference type="Proteomes" id="UP000297777"/>
    </source>
</evidence>
<keyword evidence="2" id="KW-1133">Transmembrane helix</keyword>
<feature type="transmembrane region" description="Helical" evidence="2">
    <location>
        <begin position="651"/>
        <end position="668"/>
    </location>
</feature>
<accession>A0A4Z1FDE9</accession>
<feature type="transmembrane region" description="Helical" evidence="2">
    <location>
        <begin position="753"/>
        <end position="772"/>
    </location>
</feature>
<dbReference type="InterPro" id="IPR021840">
    <property type="entry name" value="DUF3433"/>
</dbReference>
<sequence length="901" mass="98084">MRPFNNSHPSSGKNKYYRPLATRTETLIILLVATLLLIALLEYSCHVIPQHSGFGSTTDELVNITRSKLDEKDADIHQKRAGEASLSNEISPSISVNSAASSSLATTLTPTPSSGRSATHTVPLTGDGSLGVTSQAATTIQTPNLSYATYLTPGTSFSTSMNASYLTPSTDKSTSVDSFAPDSTDLSPGKGITSTTDGSYMTPGSTKSYPTIAFSTSAPGMIISHTKSTTPSPTVVPVTSEYVSTITVSQPITVSITSDYVSPLSIPNPTTAGKGTSPSNQDTAVNKTPVTSMQQVSDSTTIEVITFTSTSRDPDGTLVELIITSSSLVRTVPSTSNRLQNVPTTDNSISAPTATVTNDSSMLVIVSTFKSVYESTIFPTSSSTTVDRPVATSANSSGTFVYYSSGAVTAPDQITYRQYLTASFLPLFLTIFYAIPWRILENTVRYMEPFYQLRPFSHSAESEAIHIDYETPSIFILPFKSLPRKHFTIFVTSLISIIMLAVAPLASQVMIIVESNYCVGNGFETCDSWGIYPNFARLLEGLLGSIAVFTLFLIFAGLRRDSGVYSEPLSLVGLAVIHRKAPLSLQAINNSQTRLEEEETRIPAQGYTFLMTAEGEMASTTQDSALLRSKRREDSKKTFLSKVLEGIRARLLPICMLCLLCGILGVVAEYYQTNANTGFNRFMNSQGFGVRFFMTALGTGTNLLWSRVDDDFRKTDPYHQLLRGNAKPQNSILAPVHMSPYSALIPSIGRKHYLVSWISFCSILSEFLPITLANIPFSSTGTRLVLLTCFYLAMAIISLMIIGVVLLLFRSRHGVKSLPKKPCTIAARLEYLDPTGEVDDSNLLRSLDGLASLEREERDARVISMGKLYSMGIGEDGKLRIDEDERIVSKWRKENRDSEDV</sequence>
<name>A0A4Z1FDE9_9HELO</name>
<organism evidence="3 4">
    <name type="scientific">Botrytis tulipae</name>
    <dbReference type="NCBI Taxonomy" id="87230"/>
    <lineage>
        <taxon>Eukaryota</taxon>
        <taxon>Fungi</taxon>
        <taxon>Dikarya</taxon>
        <taxon>Ascomycota</taxon>
        <taxon>Pezizomycotina</taxon>
        <taxon>Leotiomycetes</taxon>
        <taxon>Helotiales</taxon>
        <taxon>Sclerotiniaceae</taxon>
        <taxon>Botrytis</taxon>
    </lineage>
</organism>
<evidence type="ECO:0000256" key="1">
    <source>
        <dbReference type="SAM" id="MobiDB-lite"/>
    </source>
</evidence>
<protein>
    <submittedName>
        <fullName evidence="3">Uncharacterized protein</fullName>
    </submittedName>
</protein>
<dbReference type="Pfam" id="PF11915">
    <property type="entry name" value="DUF3433"/>
    <property type="match status" value="2"/>
</dbReference>
<evidence type="ECO:0000256" key="2">
    <source>
        <dbReference type="SAM" id="Phobius"/>
    </source>
</evidence>
<feature type="transmembrane region" description="Helical" evidence="2">
    <location>
        <begin position="784"/>
        <end position="809"/>
    </location>
</feature>
<proteinExistence type="predicted"/>
<feature type="region of interest" description="Disordered" evidence="1">
    <location>
        <begin position="165"/>
        <end position="203"/>
    </location>
</feature>
<dbReference type="OrthoDB" id="5428901at2759"/>
<dbReference type="AlphaFoldDB" id="A0A4Z1FDE9"/>
<feature type="transmembrane region" description="Helical" evidence="2">
    <location>
        <begin position="688"/>
        <end position="705"/>
    </location>
</feature>
<feature type="transmembrane region" description="Helical" evidence="2">
    <location>
        <begin position="20"/>
        <end position="41"/>
    </location>
</feature>
<dbReference type="PANTHER" id="PTHR37544:SF3">
    <property type="entry name" value="SPRAY"/>
    <property type="match status" value="1"/>
</dbReference>
<keyword evidence="2" id="KW-0812">Transmembrane</keyword>
<keyword evidence="2" id="KW-0472">Membrane</keyword>